<dbReference type="Proteomes" id="UP000215902">
    <property type="component" value="Unassembled WGS sequence"/>
</dbReference>
<evidence type="ECO:0000313" key="8">
    <source>
        <dbReference type="EMBL" id="PAA87628.1"/>
    </source>
</evidence>
<feature type="transmembrane region" description="Helical" evidence="7">
    <location>
        <begin position="581"/>
        <end position="606"/>
    </location>
</feature>
<organism evidence="8 9">
    <name type="scientific">Macrostomum lignano</name>
    <dbReference type="NCBI Taxonomy" id="282301"/>
    <lineage>
        <taxon>Eukaryota</taxon>
        <taxon>Metazoa</taxon>
        <taxon>Spiralia</taxon>
        <taxon>Lophotrochozoa</taxon>
        <taxon>Platyhelminthes</taxon>
        <taxon>Rhabditophora</taxon>
        <taxon>Macrostomorpha</taxon>
        <taxon>Macrostomida</taxon>
        <taxon>Macrostomidae</taxon>
        <taxon>Macrostomum</taxon>
    </lineage>
</organism>
<feature type="transmembrane region" description="Helical" evidence="7">
    <location>
        <begin position="265"/>
        <end position="289"/>
    </location>
</feature>
<feature type="transmembrane region" description="Helical" evidence="7">
    <location>
        <begin position="693"/>
        <end position="720"/>
    </location>
</feature>
<evidence type="ECO:0000256" key="2">
    <source>
        <dbReference type="ARBA" id="ARBA00022448"/>
    </source>
</evidence>
<accession>A0A267GNM2</accession>
<dbReference type="SUPFAM" id="SSF103473">
    <property type="entry name" value="MFS general substrate transporter"/>
    <property type="match status" value="2"/>
</dbReference>
<evidence type="ECO:0000256" key="4">
    <source>
        <dbReference type="ARBA" id="ARBA00022989"/>
    </source>
</evidence>
<keyword evidence="4 7" id="KW-1133">Transmembrane helix</keyword>
<comment type="caution">
    <text evidence="8">The sequence shown here is derived from an EMBL/GenBank/DDBJ whole genome shotgun (WGS) entry which is preliminary data.</text>
</comment>
<dbReference type="AlphaFoldDB" id="A0A267GNM2"/>
<evidence type="ECO:0000256" key="1">
    <source>
        <dbReference type="ARBA" id="ARBA00004141"/>
    </source>
</evidence>
<comment type="subcellular location">
    <subcellularLocation>
        <location evidence="1">Membrane</location>
        <topology evidence="1">Multi-pass membrane protein</topology>
    </subcellularLocation>
</comment>
<feature type="transmembrane region" description="Helical" evidence="7">
    <location>
        <begin position="542"/>
        <end position="569"/>
    </location>
</feature>
<dbReference type="Gene3D" id="1.20.1250.20">
    <property type="entry name" value="MFS general substrate transporter like domains"/>
    <property type="match status" value="1"/>
</dbReference>
<reference evidence="8 9" key="1">
    <citation type="submission" date="2017-06" db="EMBL/GenBank/DDBJ databases">
        <title>A platform for efficient transgenesis in Macrostomum lignano, a flatworm model organism for stem cell research.</title>
        <authorList>
            <person name="Berezikov E."/>
        </authorList>
    </citation>
    <scope>NUCLEOTIDE SEQUENCE [LARGE SCALE GENOMIC DNA]</scope>
    <source>
        <strain evidence="8">DV1</strain>
        <tissue evidence="8">Whole organism</tissue>
    </source>
</reference>
<evidence type="ECO:0000313" key="9">
    <source>
        <dbReference type="Proteomes" id="UP000215902"/>
    </source>
</evidence>
<keyword evidence="5 7" id="KW-0472">Membrane</keyword>
<evidence type="ECO:0000256" key="3">
    <source>
        <dbReference type="ARBA" id="ARBA00022692"/>
    </source>
</evidence>
<evidence type="ECO:0000256" key="5">
    <source>
        <dbReference type="ARBA" id="ARBA00023136"/>
    </source>
</evidence>
<feature type="compositionally biased region" description="Low complexity" evidence="6">
    <location>
        <begin position="396"/>
        <end position="414"/>
    </location>
</feature>
<evidence type="ECO:0000256" key="7">
    <source>
        <dbReference type="SAM" id="Phobius"/>
    </source>
</evidence>
<proteinExistence type="predicted"/>
<dbReference type="PANTHER" id="PTHR23504">
    <property type="entry name" value="MAJOR FACILITATOR SUPERFAMILY DOMAIN-CONTAINING PROTEIN 10"/>
    <property type="match status" value="1"/>
</dbReference>
<feature type="transmembrane region" description="Helical" evidence="7">
    <location>
        <begin position="502"/>
        <end position="522"/>
    </location>
</feature>
<dbReference type="OrthoDB" id="440553at2759"/>
<feature type="transmembrane region" description="Helical" evidence="7">
    <location>
        <begin position="113"/>
        <end position="136"/>
    </location>
</feature>
<evidence type="ECO:0008006" key="10">
    <source>
        <dbReference type="Google" id="ProtNLM"/>
    </source>
</evidence>
<keyword evidence="3 7" id="KW-0812">Transmembrane</keyword>
<evidence type="ECO:0000256" key="6">
    <source>
        <dbReference type="SAM" id="MobiDB-lite"/>
    </source>
</evidence>
<keyword evidence="2" id="KW-0813">Transport</keyword>
<dbReference type="PANTHER" id="PTHR23504:SF15">
    <property type="entry name" value="MAJOR FACILITATOR SUPERFAMILY (MFS) PROFILE DOMAIN-CONTAINING PROTEIN"/>
    <property type="match status" value="1"/>
</dbReference>
<sequence>MRQSDSDNGADSGGGVTYCCCCCCCGCRCGAGLRPSRPPGIRRRQQICLSADVGAATDGSVCHDCGCCPPAAAACFHTADVLVAMVSSGISVNFLHPFLPEMIKRFGYTSSEAGTYIGMILAALHMGRMLGCYIWTPLLKRFGTAPILCSSLPLLALAALLFGCSAGFLSAAFAILACGLVNALTPVVRHCLAESAASGADALDQSSNARLAEQVSIGWFLGCLIGPLITGCLAVLLTPPLALILPTATTAINSSSLSSLSSSLILPPLLPSCLGVGLVFCAAAGAAAAAASSSVGTAGDAPAAPAISLCRQQRQQLQTDDIVDADDIVDDNIAAAAEAELKLPTTTATVSSSSKIPVPLILVTSESQNGTLHVRQASLSASSAEDLSCGGGRGAGSASPAAPGCSRQQQQQQQENSNDDRLNDSIGSDSVELFLTGRVGVSSRGGATAGFALVAEALVNSTNSNLWLSALLGAVAHLSSELGFHSFGGGSMGSARMTKTRLLALLAIFLLSFAIGYQRVLVLAWSATDSELGGLGFETGELTGLLCISAATQLLATVGIAVCGARNMAENLFCRINFDRVYLYGLFVMLLSSTPMILTAHCRLLFSEPTVWSLIICLECAQSLSHLASMSSLNALIMQSLRPAQLGPISAAVMACSSLARLFAPMAAGSLLAAQLTQQSLRLSSSTMPDFGLPFLLLGLVIILCGLACMPLCLLAACAAKPSVSVGLDRPNFRRDNAG</sequence>
<feature type="transmembrane region" description="Helical" evidence="7">
    <location>
        <begin position="156"/>
        <end position="181"/>
    </location>
</feature>
<gene>
    <name evidence="8" type="ORF">BOX15_Mlig029995g1</name>
</gene>
<feature type="region of interest" description="Disordered" evidence="6">
    <location>
        <begin position="389"/>
        <end position="424"/>
    </location>
</feature>
<dbReference type="EMBL" id="NIVC01000224">
    <property type="protein sequence ID" value="PAA87628.1"/>
    <property type="molecule type" value="Genomic_DNA"/>
</dbReference>
<protein>
    <recommendedName>
        <fullName evidence="10">Major facilitator superfamily (MFS) profile domain-containing protein</fullName>
    </recommendedName>
</protein>
<dbReference type="InterPro" id="IPR036259">
    <property type="entry name" value="MFS_trans_sf"/>
</dbReference>
<feature type="transmembrane region" description="Helical" evidence="7">
    <location>
        <begin position="217"/>
        <end position="245"/>
    </location>
</feature>
<name>A0A267GNM2_9PLAT</name>
<keyword evidence="9" id="KW-1185">Reference proteome</keyword>
<dbReference type="GO" id="GO:0016020">
    <property type="term" value="C:membrane"/>
    <property type="evidence" value="ECO:0007669"/>
    <property type="project" value="UniProtKB-SubCell"/>
</dbReference>